<sequence length="87" mass="9594">MRAVLRALLFFVLGGKTMLIVTKEDLMNLGYGKYQAEDIIRKAKAVMVSKGYAYYLNKRLGRVPVGAVESVLGIELESIAKEVETVG</sequence>
<dbReference type="AlphaFoldDB" id="A0A4Y6HUG5"/>
<gene>
    <name evidence="1" type="ORF">ECIBANGD_00039</name>
</gene>
<dbReference type="InterPro" id="IPR021512">
    <property type="entry name" value="DUF3173"/>
</dbReference>
<proteinExistence type="predicted"/>
<reference evidence="1" key="1">
    <citation type="journal article" date="2019" name="J. Antimicrob. Chemother.">
        <title>Transfer dynamics of Tn6648, a composite integrative conjugative element generated by tandem accretion of Tn5801 and Tn6647 in Enterococcus faecalis.</title>
        <authorList>
            <person name="Leon-Sampedro R."/>
            <person name="Fernandez-de-Bobadilla M.D."/>
            <person name="San Millan A."/>
            <person name="Baquero F."/>
            <person name="Coque T.M."/>
        </authorList>
    </citation>
    <scope>NUCLEOTIDE SEQUENCE</scope>
    <source>
        <strain evidence="1">Ef1</strain>
    </source>
</reference>
<dbReference type="EMBL" id="MK590023">
    <property type="protein sequence ID" value="QDF59413.1"/>
    <property type="molecule type" value="Genomic_DNA"/>
</dbReference>
<evidence type="ECO:0000313" key="1">
    <source>
        <dbReference type="EMBL" id="QDF59413.1"/>
    </source>
</evidence>
<evidence type="ECO:0008006" key="2">
    <source>
        <dbReference type="Google" id="ProtNLM"/>
    </source>
</evidence>
<name>A0A4Y6HUG5_ENTFL</name>
<organism evidence="1">
    <name type="scientific">Enterococcus faecalis</name>
    <name type="common">Streptococcus faecalis</name>
    <dbReference type="NCBI Taxonomy" id="1351"/>
    <lineage>
        <taxon>Bacteria</taxon>
        <taxon>Bacillati</taxon>
        <taxon>Bacillota</taxon>
        <taxon>Bacilli</taxon>
        <taxon>Lactobacillales</taxon>
        <taxon>Enterococcaceae</taxon>
        <taxon>Enterococcus</taxon>
    </lineage>
</organism>
<protein>
    <recommendedName>
        <fullName evidence="2">DUF3173 domain-containing protein</fullName>
    </recommendedName>
</protein>
<dbReference type="Pfam" id="PF11372">
    <property type="entry name" value="DUF3173"/>
    <property type="match status" value="1"/>
</dbReference>
<accession>A0A4Y6HUG5</accession>